<dbReference type="Gene3D" id="3.20.20.70">
    <property type="entry name" value="Aldolase class I"/>
    <property type="match status" value="2"/>
</dbReference>
<dbReference type="SUPFAM" id="SSF69336">
    <property type="entry name" value="Alpha subunit of glutamate synthase, C-terminal domain"/>
    <property type="match status" value="1"/>
</dbReference>
<evidence type="ECO:0000256" key="21">
    <source>
        <dbReference type="SAM" id="MobiDB-lite"/>
    </source>
</evidence>
<evidence type="ECO:0000256" key="17">
    <source>
        <dbReference type="ARBA" id="ARBA00037898"/>
    </source>
</evidence>
<keyword evidence="24" id="KW-1185">Reference proteome</keyword>
<evidence type="ECO:0000256" key="20">
    <source>
        <dbReference type="ARBA" id="ARBA00079921"/>
    </source>
</evidence>
<evidence type="ECO:0000256" key="9">
    <source>
        <dbReference type="ARBA" id="ARBA00022723"/>
    </source>
</evidence>
<dbReference type="PANTHER" id="PTHR11938">
    <property type="entry name" value="FAD NADPH DEHYDROGENASE/OXIDOREDUCTASE"/>
    <property type="match status" value="1"/>
</dbReference>
<evidence type="ECO:0000259" key="22">
    <source>
        <dbReference type="PROSITE" id="PS51278"/>
    </source>
</evidence>
<feature type="domain" description="Glutamine amidotransferase type-2" evidence="22">
    <location>
        <begin position="26"/>
        <end position="428"/>
    </location>
</feature>
<dbReference type="InterPro" id="IPR036485">
    <property type="entry name" value="Glu_synth_asu_C_sf"/>
</dbReference>
<evidence type="ECO:0000256" key="19">
    <source>
        <dbReference type="ARBA" id="ARBA00072108"/>
    </source>
</evidence>
<evidence type="ECO:0000256" key="11">
    <source>
        <dbReference type="ARBA" id="ARBA00022962"/>
    </source>
</evidence>
<organism evidence="23 24">
    <name type="scientific">Adhaeretor mobilis</name>
    <dbReference type="NCBI Taxonomy" id="1930276"/>
    <lineage>
        <taxon>Bacteria</taxon>
        <taxon>Pseudomonadati</taxon>
        <taxon>Planctomycetota</taxon>
        <taxon>Planctomycetia</taxon>
        <taxon>Pirellulales</taxon>
        <taxon>Lacipirellulaceae</taxon>
        <taxon>Adhaeretor</taxon>
    </lineage>
</organism>
<evidence type="ECO:0000256" key="4">
    <source>
        <dbReference type="ARBA" id="ARBA00009716"/>
    </source>
</evidence>
<evidence type="ECO:0000313" key="24">
    <source>
        <dbReference type="Proteomes" id="UP000319852"/>
    </source>
</evidence>
<dbReference type="EMBL" id="CP036263">
    <property type="protein sequence ID" value="QDS96815.1"/>
    <property type="molecule type" value="Genomic_DNA"/>
</dbReference>
<dbReference type="KEGG" id="amob:HG15A2_00730"/>
<dbReference type="FunFam" id="3.20.20.70:FF:000053">
    <property type="entry name" value="Glutamate synthase large subunit"/>
    <property type="match status" value="1"/>
</dbReference>
<dbReference type="GO" id="GO:0004355">
    <property type="term" value="F:glutamate synthase (NADPH) activity"/>
    <property type="evidence" value="ECO:0007669"/>
    <property type="project" value="UniProtKB-EC"/>
</dbReference>
<dbReference type="FunFam" id="2.160.20.60:FF:000001">
    <property type="entry name" value="Glutamate synthase, large subunit"/>
    <property type="match status" value="1"/>
</dbReference>
<keyword evidence="8" id="KW-0288">FMN</keyword>
<evidence type="ECO:0000256" key="10">
    <source>
        <dbReference type="ARBA" id="ARBA00022827"/>
    </source>
</evidence>
<dbReference type="GO" id="GO:0051538">
    <property type="term" value="F:3 iron, 4 sulfur cluster binding"/>
    <property type="evidence" value="ECO:0007669"/>
    <property type="project" value="UniProtKB-KW"/>
</dbReference>
<feature type="compositionally biased region" description="Basic and acidic residues" evidence="21">
    <location>
        <begin position="965"/>
        <end position="980"/>
    </location>
</feature>
<gene>
    <name evidence="23" type="primary">gltB_2</name>
    <name evidence="23" type="ORF">HG15A2_00730</name>
</gene>
<evidence type="ECO:0000313" key="23">
    <source>
        <dbReference type="EMBL" id="QDS96815.1"/>
    </source>
</evidence>
<evidence type="ECO:0000256" key="15">
    <source>
        <dbReference type="ARBA" id="ARBA00023164"/>
    </source>
</evidence>
<evidence type="ECO:0000256" key="6">
    <source>
        <dbReference type="ARBA" id="ARBA00022605"/>
    </source>
</evidence>
<dbReference type="CDD" id="cd00982">
    <property type="entry name" value="gltB_C"/>
    <property type="match status" value="1"/>
</dbReference>
<keyword evidence="7" id="KW-0285">Flavoprotein</keyword>
<dbReference type="Pfam" id="PF04898">
    <property type="entry name" value="Glu_syn_central"/>
    <property type="match status" value="1"/>
</dbReference>
<evidence type="ECO:0000256" key="12">
    <source>
        <dbReference type="ARBA" id="ARBA00023002"/>
    </source>
</evidence>
<keyword evidence="12 23" id="KW-0560">Oxidoreductase</keyword>
<comment type="cofactor">
    <cofactor evidence="1">
        <name>FMN</name>
        <dbReference type="ChEBI" id="CHEBI:58210"/>
    </cofactor>
</comment>
<dbReference type="Pfam" id="PF01493">
    <property type="entry name" value="GXGXG"/>
    <property type="match status" value="1"/>
</dbReference>
<dbReference type="Gene3D" id="2.160.20.60">
    <property type="entry name" value="Glutamate synthase, alpha subunit, C-terminal domain"/>
    <property type="match status" value="1"/>
</dbReference>
<dbReference type="PANTHER" id="PTHR11938:SF133">
    <property type="entry name" value="GLUTAMATE SYNTHASE (NADH)"/>
    <property type="match status" value="1"/>
</dbReference>
<evidence type="ECO:0000256" key="2">
    <source>
        <dbReference type="ARBA" id="ARBA00001927"/>
    </source>
</evidence>
<comment type="pathway">
    <text evidence="17">Amino-acid biosynthesis; L-glutamate biosynthesis via GLT pathway; L-glutamate from 2-oxoglutarate and L-glutamine (NADP(+) route): step 1/1.</text>
</comment>
<protein>
    <recommendedName>
        <fullName evidence="19">Glutamate synthase [NADPH] large chain</fullName>
        <ecNumber evidence="5">1.4.1.13</ecNumber>
    </recommendedName>
    <alternativeName>
        <fullName evidence="20">Glutamate synthase subunit alpha</fullName>
    </alternativeName>
</protein>
<dbReference type="InterPro" id="IPR050711">
    <property type="entry name" value="ET-N_metabolism_enzyme"/>
</dbReference>
<dbReference type="InterPro" id="IPR006982">
    <property type="entry name" value="Glu_synth_centr_N"/>
</dbReference>
<evidence type="ECO:0000256" key="7">
    <source>
        <dbReference type="ARBA" id="ARBA00022630"/>
    </source>
</evidence>
<dbReference type="GO" id="GO:0006537">
    <property type="term" value="P:glutamate biosynthetic process"/>
    <property type="evidence" value="ECO:0007669"/>
    <property type="project" value="UniProtKB-KW"/>
</dbReference>
<dbReference type="GO" id="GO:0019676">
    <property type="term" value="P:ammonia assimilation cycle"/>
    <property type="evidence" value="ECO:0007669"/>
    <property type="project" value="TreeGrafter"/>
</dbReference>
<keyword evidence="15" id="KW-0314">Glutamate biosynthesis</keyword>
<evidence type="ECO:0000256" key="8">
    <source>
        <dbReference type="ARBA" id="ARBA00022643"/>
    </source>
</evidence>
<evidence type="ECO:0000256" key="16">
    <source>
        <dbReference type="ARBA" id="ARBA00023291"/>
    </source>
</evidence>
<dbReference type="CDD" id="cd00713">
    <property type="entry name" value="GltS"/>
    <property type="match status" value="1"/>
</dbReference>
<dbReference type="PROSITE" id="PS51278">
    <property type="entry name" value="GATASE_TYPE_2"/>
    <property type="match status" value="1"/>
</dbReference>
<dbReference type="Pfam" id="PF00310">
    <property type="entry name" value="GATase_2"/>
    <property type="match status" value="1"/>
</dbReference>
<evidence type="ECO:0000256" key="1">
    <source>
        <dbReference type="ARBA" id="ARBA00001917"/>
    </source>
</evidence>
<comment type="cofactor">
    <cofactor evidence="3">
        <name>FAD</name>
        <dbReference type="ChEBI" id="CHEBI:57692"/>
    </cofactor>
</comment>
<name>A0A517MPK3_9BACT</name>
<dbReference type="InterPro" id="IPR017932">
    <property type="entry name" value="GATase_2_dom"/>
</dbReference>
<dbReference type="SUPFAM" id="SSF56235">
    <property type="entry name" value="N-terminal nucleophile aminohydrolases (Ntn hydrolases)"/>
    <property type="match status" value="1"/>
</dbReference>
<keyword evidence="9" id="KW-0479">Metal-binding</keyword>
<dbReference type="FunFam" id="3.60.20.10:FF:000001">
    <property type="entry name" value="Glutamate synthase, large subunit"/>
    <property type="match status" value="1"/>
</dbReference>
<dbReference type="EC" id="1.4.1.13" evidence="5"/>
<sequence length="1561" mass="172154">MDKRKRLTSLPEKHGLYDPANEHDACGVGFIAHIKGERSHQIVVDSEDLLRRMDHRGACGCEENTGDGSGIMTALPHEFLQKVVKADLGVELPEPGKFAVGNVFLPQIEEERKKCKAAVEKIVAEEGQRFLGWRKVPTEVKKADIGPTAKAAEPVVEQLVVASAKGIEGEAFERQVYMIRKRASNQLRTDVSLTQSKMFYICSLSTKVIIYKGMLTTDQLYLYYPDLKDPDYKSHLAMVHSRFATNTFPSWDRAQPLRFMSHNGEINTLRGNSNWMRARQGVAESELFKEELPKLFPVVEPDCSDSGTFDNVLEFLLMNGRTLQESVMMMVPEAWQNHATMPESKRAFYEYNSALMEPWDGPASIVFTDGHYIGATLDRNGLRPSRYYITHDDRVIMASEVGVVDVAPENVKAKGRLQPGRMFLVDFEQGRLIPDEELKGAIAEQRPYGKWLKDQRIDLNDLHPEEEPHGYDGDSLLERMQAFGFTIETMTFMLLPMIKVLKDPIGSMGNDSCLAVLSDKPRLLYDYFKQLFAQVTNPAIDSIREEVIMSLECFIGPEQNLLETTEVHAHRLRLPHPILSNEQLAALKHIEQNKETGRGWRTQTIDTTWPREEGTLGMQKAIERICAEAEQAVDDGFSLIVLSDRETGHNRVPLSALLATGAVHHHLVRETKRTRVGILVETGEAREVHHHCLLIGYGADAINPYLAFEALWFGRREGLLDAGEANIPDEETGEGDEHPTLEAAADGETHDPVTAADHELVAKYRKAVAKGMLKVMAKIGISTLQSYKGAQIFEALGLKDEIVDRCFTGTASRVQGVSFSVLAEEAMRRHALGYPEKKNHKLTVLPNPGEFHWRAEGERHMWDPQSIADIQIAARAGNKDAYARFSKHINADSRTRCQLRGLLTFKEKANGGPIDISEVQPVEEIVKRFCTGAMSFGSISAESHETLAIAMNRLGGKSNTGEGGEDPKRWTPDENGDSRRSAIKQVASGRFGVTINYLANAEELQIKISQGAKPGEGGELPGRKVDDTIARIRYSTPGVGLISPPPHHDIYSIEDLKQLIHDLKNANRAARISVKLVSEVGVGTVASGVAKGYADHILISGDGGGTGASPLTSIKHAGLPWELGIAETHQTLVMNDLRSRVVLQTDGGLKTGRDVVMAAMLGAEEFGFSTAPLITLGCIMMRKCHLNTCPVGIATQDPELRKKFSGKPEHVVNYLFMVAEEARTLMAELGFRTIDEMVGRVDCLNPEAAIQHWKADGLDLTGLLTPAAKPYPEAGVYCTQGQDHGLEKSLDMTKLLKLAEPALQRGEKVREELEIINTNRTVGTILSNEIAKKYGRDLLPDGTIHFKLNGPAGQSFGAFLAKGVTLELEGDANDYVGKGLSGGRVVIYPPKSATFVAEEQIIVGNVCLYGATSGEAYIRGRAAERFCVRNSGAHAVIEGVGDHGCEYMTGGRVVILGPTGRNFAAGMSGGVAYVHAPDRDAFRINCNLGLVALEDVVDEEDIAELRGLIERHQNETESPVAARLLDRWDECLGEFTKVMPTDYKRVLEERKAAEREVPAVV</sequence>
<feature type="region of interest" description="Disordered" evidence="21">
    <location>
        <begin position="954"/>
        <end position="980"/>
    </location>
</feature>
<dbReference type="RefSeq" id="WP_145056724.1">
    <property type="nucleotide sequence ID" value="NZ_CP036263.1"/>
</dbReference>
<comment type="cofactor">
    <cofactor evidence="2">
        <name>[3Fe-4S] cluster</name>
        <dbReference type="ChEBI" id="CHEBI:21137"/>
    </cofactor>
</comment>
<keyword evidence="14" id="KW-0411">Iron-sulfur</keyword>
<dbReference type="SUPFAM" id="SSF51395">
    <property type="entry name" value="FMN-linked oxidoreductases"/>
    <property type="match status" value="1"/>
</dbReference>
<accession>A0A517MPK3</accession>
<keyword evidence="13" id="KW-0408">Iron</keyword>
<dbReference type="InterPro" id="IPR013785">
    <property type="entry name" value="Aldolase_TIM"/>
</dbReference>
<dbReference type="Pfam" id="PF01645">
    <property type="entry name" value="Glu_synthase"/>
    <property type="match status" value="1"/>
</dbReference>
<evidence type="ECO:0000256" key="3">
    <source>
        <dbReference type="ARBA" id="ARBA00001974"/>
    </source>
</evidence>
<comment type="catalytic activity">
    <reaction evidence="18">
        <text>2 L-glutamate + NADP(+) = L-glutamine + 2-oxoglutarate + NADPH + H(+)</text>
        <dbReference type="Rhea" id="RHEA:15501"/>
        <dbReference type="ChEBI" id="CHEBI:15378"/>
        <dbReference type="ChEBI" id="CHEBI:16810"/>
        <dbReference type="ChEBI" id="CHEBI:29985"/>
        <dbReference type="ChEBI" id="CHEBI:57783"/>
        <dbReference type="ChEBI" id="CHEBI:58349"/>
        <dbReference type="ChEBI" id="CHEBI:58359"/>
        <dbReference type="EC" id="1.4.1.13"/>
    </reaction>
</comment>
<evidence type="ECO:0000256" key="14">
    <source>
        <dbReference type="ARBA" id="ARBA00023014"/>
    </source>
</evidence>
<dbReference type="GO" id="GO:0046872">
    <property type="term" value="F:metal ion binding"/>
    <property type="evidence" value="ECO:0007669"/>
    <property type="project" value="UniProtKB-KW"/>
</dbReference>
<dbReference type="Proteomes" id="UP000319852">
    <property type="component" value="Chromosome"/>
</dbReference>
<keyword evidence="6" id="KW-0028">Amino-acid biosynthesis</keyword>
<dbReference type="Gene3D" id="3.60.20.10">
    <property type="entry name" value="Glutamine Phosphoribosylpyrophosphate, subunit 1, domain 1"/>
    <property type="match status" value="1"/>
</dbReference>
<dbReference type="InterPro" id="IPR029055">
    <property type="entry name" value="Ntn_hydrolases_N"/>
</dbReference>
<keyword evidence="10" id="KW-0274">FAD</keyword>
<comment type="similarity">
    <text evidence="4">Belongs to the glutamate synthase family.</text>
</comment>
<reference evidence="23 24" key="1">
    <citation type="submission" date="2019-02" db="EMBL/GenBank/DDBJ databases">
        <title>Deep-cultivation of Planctomycetes and their phenomic and genomic characterization uncovers novel biology.</title>
        <authorList>
            <person name="Wiegand S."/>
            <person name="Jogler M."/>
            <person name="Boedeker C."/>
            <person name="Pinto D."/>
            <person name="Vollmers J."/>
            <person name="Rivas-Marin E."/>
            <person name="Kohn T."/>
            <person name="Peeters S.H."/>
            <person name="Heuer A."/>
            <person name="Rast P."/>
            <person name="Oberbeckmann S."/>
            <person name="Bunk B."/>
            <person name="Jeske O."/>
            <person name="Meyerdierks A."/>
            <person name="Storesund J.E."/>
            <person name="Kallscheuer N."/>
            <person name="Luecker S."/>
            <person name="Lage O.M."/>
            <person name="Pohl T."/>
            <person name="Merkel B.J."/>
            <person name="Hornburger P."/>
            <person name="Mueller R.-W."/>
            <person name="Bruemmer F."/>
            <person name="Labrenz M."/>
            <person name="Spormann A.M."/>
            <person name="Op den Camp H."/>
            <person name="Overmann J."/>
            <person name="Amann R."/>
            <person name="Jetten M.S.M."/>
            <person name="Mascher T."/>
            <person name="Medema M.H."/>
            <person name="Devos D.P."/>
            <person name="Kaster A.-K."/>
            <person name="Ovreas L."/>
            <person name="Rohde M."/>
            <person name="Galperin M.Y."/>
            <person name="Jogler C."/>
        </authorList>
    </citation>
    <scope>NUCLEOTIDE SEQUENCE [LARGE SCALE GENOMIC DNA]</scope>
    <source>
        <strain evidence="23 24">HG15A2</strain>
    </source>
</reference>
<dbReference type="CDD" id="cd02808">
    <property type="entry name" value="GltS_FMN"/>
    <property type="match status" value="1"/>
</dbReference>
<dbReference type="OrthoDB" id="9758182at2"/>
<dbReference type="InterPro" id="IPR002932">
    <property type="entry name" value="Glu_synthdom"/>
</dbReference>
<keyword evidence="16" id="KW-0003">3Fe-4S</keyword>
<evidence type="ECO:0000256" key="5">
    <source>
        <dbReference type="ARBA" id="ARBA00012079"/>
    </source>
</evidence>
<dbReference type="InterPro" id="IPR002489">
    <property type="entry name" value="Glu_synth_asu_C"/>
</dbReference>
<proteinExistence type="inferred from homology"/>
<evidence type="ECO:0000256" key="13">
    <source>
        <dbReference type="ARBA" id="ARBA00023004"/>
    </source>
</evidence>
<keyword evidence="11" id="KW-0315">Glutamine amidotransferase</keyword>
<evidence type="ECO:0000256" key="18">
    <source>
        <dbReference type="ARBA" id="ARBA00048151"/>
    </source>
</evidence>